<sequence>MAQVNVTERHQLSSQKFFTIQDAADYLRISKRSMYRLIQRGEIITVKIMSRMTRITLDELLKLAHSKGYEVIMPKETIYRQDAETGSVNKLAKCRKTPKAGERAPDGVTHDTHYTMAEVLSSFDIKYGRFYEVRNRYQLQSVHAWGTTCFKKEDVERVIGLYNEEQGKNISDDWYTCFDIMKLYGLGKTQVRRFAETHGVRIRKFKGGRANYYLKADWEAARKKAEKNSTSTKAKRK</sequence>
<dbReference type="GO" id="GO:0003677">
    <property type="term" value="F:DNA binding"/>
    <property type="evidence" value="ECO:0007669"/>
    <property type="project" value="UniProtKB-KW"/>
</dbReference>
<proteinExistence type="predicted"/>
<dbReference type="AlphaFoldDB" id="A0A088F9A9"/>
<feature type="domain" description="Helix-turn-helix" evidence="1">
    <location>
        <begin position="17"/>
        <end position="64"/>
    </location>
</feature>
<gene>
    <name evidence="2" type="primary">HMPREF1204_02929</name>
</gene>
<dbReference type="EMBL" id="KJ816753">
    <property type="protein sequence ID" value="AIM40062.1"/>
    <property type="molecule type" value="Genomic_DNA"/>
</dbReference>
<dbReference type="NCBIfam" id="TIGR01764">
    <property type="entry name" value="excise"/>
    <property type="match status" value="1"/>
</dbReference>
<organism evidence="2">
    <name type="scientific">Bacteroides fragilis</name>
    <dbReference type="NCBI Taxonomy" id="817"/>
    <lineage>
        <taxon>Bacteria</taxon>
        <taxon>Pseudomonadati</taxon>
        <taxon>Bacteroidota</taxon>
        <taxon>Bacteroidia</taxon>
        <taxon>Bacteroidales</taxon>
        <taxon>Bacteroidaceae</taxon>
        <taxon>Bacteroides</taxon>
    </lineage>
</organism>
<name>A0A088F9A9_BACFG</name>
<dbReference type="InterPro" id="IPR041657">
    <property type="entry name" value="HTH_17"/>
</dbReference>
<dbReference type="InterPro" id="IPR010093">
    <property type="entry name" value="SinI_DNA-bd"/>
</dbReference>
<evidence type="ECO:0000259" key="1">
    <source>
        <dbReference type="Pfam" id="PF12728"/>
    </source>
</evidence>
<reference evidence="2" key="1">
    <citation type="journal article" date="2014" name="Mob. Genet. Elements">
        <title>The Ellis Island Effect: A novel mobile element in a multi-drug resistant Bacteroides fragilis clinical isolate includes a mosaic of resistance genes from Gram-positive bacteria.</title>
        <authorList>
            <person name="Husain F."/>
            <person name="Veeranagouda Y."/>
            <person name="Boente R."/>
            <person name="Tang K."/>
            <person name="Mulato G."/>
            <person name="Wexler H.M."/>
        </authorList>
    </citation>
    <scope>NUCLEOTIDE SEQUENCE</scope>
    <source>
        <strain evidence="2">HMW 615</strain>
    </source>
</reference>
<keyword evidence="2" id="KW-0238">DNA-binding</keyword>
<protein>
    <submittedName>
        <fullName evidence="2">DNA-binding protein</fullName>
    </submittedName>
</protein>
<evidence type="ECO:0000313" key="2">
    <source>
        <dbReference type="EMBL" id="AIM40062.1"/>
    </source>
</evidence>
<accession>A0A088F9A9</accession>
<dbReference type="Pfam" id="PF12728">
    <property type="entry name" value="HTH_17"/>
    <property type="match status" value="1"/>
</dbReference>